<reference evidence="4 5" key="1">
    <citation type="journal article" date="2021" name="BMC Genomics">
        <title>Datura genome reveals duplications of psychoactive alkaloid biosynthetic genes and high mutation rate following tissue culture.</title>
        <authorList>
            <person name="Rajewski A."/>
            <person name="Carter-House D."/>
            <person name="Stajich J."/>
            <person name="Litt A."/>
        </authorList>
    </citation>
    <scope>NUCLEOTIDE SEQUENCE [LARGE SCALE GENOMIC DNA]</scope>
    <source>
        <strain evidence="4">AR-01</strain>
    </source>
</reference>
<sequence length="352" mass="39419">MLMLRELGTSGGIFMEFGCFLFRSYLPCLSCTGIGCCSRCCCSSFDHICDGEQHTACQYARAAPLKDNGSKGCATKATSETLKSMRVLKLHSWESTLFEEAASNSEKMREDSTRTNLQLARAHFHGCLHSYVSVDRIQDFMREEDQKKLTSYHTPNTSEVAIELEPEERGMNLSGGQKQRIQLARAIYSDSDIYLLDDPFSAVDAQTGAHMFKVMKDGRIVQSGKYTELIADPDGELLRHMVAHSKSLDQVNPSQKCSCLTKDKNQNNQIEVEECFEDLTCDNRILGRTQQEDAVSGRSNGKSTRPCYLTDKGALCTSSLFYVKSSSRDCRWQATTGLHGEQKKKEGLLERD</sequence>
<keyword evidence="5" id="KW-1185">Reference proteome</keyword>
<dbReference type="InterPro" id="IPR027417">
    <property type="entry name" value="P-loop_NTPase"/>
</dbReference>
<dbReference type="SUPFAM" id="SSF52540">
    <property type="entry name" value="P-loop containing nucleoside triphosphate hydrolases"/>
    <property type="match status" value="1"/>
</dbReference>
<evidence type="ECO:0000256" key="2">
    <source>
        <dbReference type="ARBA" id="ARBA00022840"/>
    </source>
</evidence>
<comment type="caution">
    <text evidence="4">The sequence shown here is derived from an EMBL/GenBank/DDBJ whole genome shotgun (WGS) entry which is preliminary data.</text>
</comment>
<dbReference type="InterPro" id="IPR050173">
    <property type="entry name" value="ABC_transporter_C-like"/>
</dbReference>
<gene>
    <name evidence="4" type="ORF">HAX54_050801</name>
</gene>
<dbReference type="PANTHER" id="PTHR24223">
    <property type="entry name" value="ATP-BINDING CASSETTE SUB-FAMILY C"/>
    <property type="match status" value="1"/>
</dbReference>
<dbReference type="PANTHER" id="PTHR24223:SF222">
    <property type="entry name" value="OS01G0902100 PROTEIN"/>
    <property type="match status" value="1"/>
</dbReference>
<dbReference type="Gene3D" id="3.40.50.300">
    <property type="entry name" value="P-loop containing nucleotide triphosphate hydrolases"/>
    <property type="match status" value="1"/>
</dbReference>
<dbReference type="InterPro" id="IPR003439">
    <property type="entry name" value="ABC_transporter-like_ATP-bd"/>
</dbReference>
<protein>
    <recommendedName>
        <fullName evidence="3">ABC transporter domain-containing protein</fullName>
    </recommendedName>
</protein>
<keyword evidence="1" id="KW-0547">Nucleotide-binding</keyword>
<keyword evidence="2" id="KW-0067">ATP-binding</keyword>
<proteinExistence type="predicted"/>
<organism evidence="4 5">
    <name type="scientific">Datura stramonium</name>
    <name type="common">Jimsonweed</name>
    <name type="synonym">Common thornapple</name>
    <dbReference type="NCBI Taxonomy" id="4076"/>
    <lineage>
        <taxon>Eukaryota</taxon>
        <taxon>Viridiplantae</taxon>
        <taxon>Streptophyta</taxon>
        <taxon>Embryophyta</taxon>
        <taxon>Tracheophyta</taxon>
        <taxon>Spermatophyta</taxon>
        <taxon>Magnoliopsida</taxon>
        <taxon>eudicotyledons</taxon>
        <taxon>Gunneridae</taxon>
        <taxon>Pentapetalae</taxon>
        <taxon>asterids</taxon>
        <taxon>lamiids</taxon>
        <taxon>Solanales</taxon>
        <taxon>Solanaceae</taxon>
        <taxon>Solanoideae</taxon>
        <taxon>Datureae</taxon>
        <taxon>Datura</taxon>
    </lineage>
</organism>
<evidence type="ECO:0000313" key="4">
    <source>
        <dbReference type="EMBL" id="MCD7463533.1"/>
    </source>
</evidence>
<evidence type="ECO:0000313" key="5">
    <source>
        <dbReference type="Proteomes" id="UP000823775"/>
    </source>
</evidence>
<accession>A0ABS8SXT5</accession>
<evidence type="ECO:0000259" key="3">
    <source>
        <dbReference type="PROSITE" id="PS50893"/>
    </source>
</evidence>
<name>A0ABS8SXT5_DATST</name>
<dbReference type="PROSITE" id="PS50893">
    <property type="entry name" value="ABC_TRANSPORTER_2"/>
    <property type="match status" value="1"/>
</dbReference>
<dbReference type="InterPro" id="IPR017871">
    <property type="entry name" value="ABC_transporter-like_CS"/>
</dbReference>
<dbReference type="EMBL" id="JACEIK010000894">
    <property type="protein sequence ID" value="MCD7463533.1"/>
    <property type="molecule type" value="Genomic_DNA"/>
</dbReference>
<dbReference type="Proteomes" id="UP000823775">
    <property type="component" value="Unassembled WGS sequence"/>
</dbReference>
<dbReference type="Pfam" id="PF00005">
    <property type="entry name" value="ABC_tran"/>
    <property type="match status" value="1"/>
</dbReference>
<evidence type="ECO:0000256" key="1">
    <source>
        <dbReference type="ARBA" id="ARBA00022741"/>
    </source>
</evidence>
<feature type="domain" description="ABC transporter" evidence="3">
    <location>
        <begin position="43"/>
        <end position="275"/>
    </location>
</feature>
<dbReference type="PROSITE" id="PS00211">
    <property type="entry name" value="ABC_TRANSPORTER_1"/>
    <property type="match status" value="1"/>
</dbReference>